<dbReference type="GO" id="GO:0007166">
    <property type="term" value="P:cell surface receptor signaling pathway"/>
    <property type="evidence" value="ECO:0000318"/>
    <property type="project" value="GO_Central"/>
</dbReference>
<dbReference type="ExpressionAtlas" id="F7AN28">
    <property type="expression patterns" value="baseline"/>
</dbReference>
<evidence type="ECO:0000313" key="15">
    <source>
        <dbReference type="Ensembl" id="ENSMODP00000013962.4"/>
    </source>
</evidence>
<dbReference type="GO" id="GO:0004888">
    <property type="term" value="F:transmembrane signaling receptor activity"/>
    <property type="evidence" value="ECO:0000318"/>
    <property type="project" value="GO_Central"/>
</dbReference>
<evidence type="ECO:0000259" key="14">
    <source>
        <dbReference type="PROSITE" id="PS50835"/>
    </source>
</evidence>
<evidence type="ECO:0000313" key="16">
    <source>
        <dbReference type="Proteomes" id="UP000002280"/>
    </source>
</evidence>
<dbReference type="STRING" id="13616.ENSMODP00000013962"/>
<dbReference type="PIRSF" id="PIRSF000615">
    <property type="entry name" value="TyrPK_CSF1-R"/>
    <property type="match status" value="1"/>
</dbReference>
<dbReference type="Pfam" id="PF13895">
    <property type="entry name" value="Ig_2"/>
    <property type="match status" value="2"/>
</dbReference>
<evidence type="ECO:0000256" key="2">
    <source>
        <dbReference type="ARBA" id="ARBA00022475"/>
    </source>
</evidence>
<dbReference type="Proteomes" id="UP000002280">
    <property type="component" value="Chromosome 2"/>
</dbReference>
<keyword evidence="7 13" id="KW-0472">Membrane</keyword>
<keyword evidence="3 13" id="KW-0812">Transmembrane</keyword>
<evidence type="ECO:0000256" key="4">
    <source>
        <dbReference type="ARBA" id="ARBA00022729"/>
    </source>
</evidence>
<feature type="domain" description="Ig-like" evidence="14">
    <location>
        <begin position="1"/>
        <end position="73"/>
    </location>
</feature>
<dbReference type="FunCoup" id="F7AN28">
    <property type="interactions" value="20"/>
</dbReference>
<dbReference type="SMART" id="SM00409">
    <property type="entry name" value="IG"/>
    <property type="match status" value="5"/>
</dbReference>
<feature type="region of interest" description="Disordered" evidence="12">
    <location>
        <begin position="526"/>
        <end position="549"/>
    </location>
</feature>
<comment type="subcellular location">
    <subcellularLocation>
        <location evidence="1">Cell membrane</location>
        <topology evidence="1">Single-pass type I membrane protein</topology>
    </subcellularLocation>
</comment>
<keyword evidence="2" id="KW-1003">Cell membrane</keyword>
<keyword evidence="5" id="KW-0677">Repeat</keyword>
<dbReference type="PROSITE" id="PS50835">
    <property type="entry name" value="IG_LIKE"/>
    <property type="match status" value="5"/>
</dbReference>
<dbReference type="InterPro" id="IPR003598">
    <property type="entry name" value="Ig_sub2"/>
</dbReference>
<dbReference type="InterPro" id="IPR007110">
    <property type="entry name" value="Ig-like_dom"/>
</dbReference>
<feature type="domain" description="Ig-like" evidence="14">
    <location>
        <begin position="74"/>
        <end position="159"/>
    </location>
</feature>
<dbReference type="SUPFAM" id="SSF48726">
    <property type="entry name" value="Immunoglobulin"/>
    <property type="match status" value="5"/>
</dbReference>
<evidence type="ECO:0000256" key="11">
    <source>
        <dbReference type="ARBA" id="ARBA00023319"/>
    </source>
</evidence>
<dbReference type="InterPro" id="IPR050488">
    <property type="entry name" value="Ig_Fc_receptor"/>
</dbReference>
<dbReference type="InterPro" id="IPR036179">
    <property type="entry name" value="Ig-like_dom_sf"/>
</dbReference>
<feature type="domain" description="Ig-like" evidence="14">
    <location>
        <begin position="169"/>
        <end position="254"/>
    </location>
</feature>
<sequence>MVHLSPQWTTIFEGEKVNLTCDGSDTSKLRIRWLLNNEQLKYSTKRIETMRPGEYKCQDQHSALSDPVHLVVSPDPLILQTPYSVFEGDTLVLRCRTKYDARVRNMKYYKDGKILSYFLKNSVFVIPQVGLSHSAQYHCTATTDLLQIFQQEIRSRKVALQIQELFPPPELKVTSYQPIEGTPIALSCDTQLPPQKSDTELHFTFFRDGRTITSDWMRSRVLQIPAIWREDSGSYSCEARAVAQDIRKQSKGVKINVKRIPISGIIMKTEPSRGQVTEGEKLVFICSVTQGTGNITFSWHREGINASLGKKTRYSLEEKLILPAINESDAGKYYCTADNNINTISSLTVKITVKIPVSRPLFTLSTLRTQVTVGDVVQFQCKALRGSLPIQYQFYHDGEIFENKIDPSGSAASFNLSMKTGHSGNYFCKAINSFSDQCSEIKKLSVSEPIRSQRNIIIMGVAIALIVIFILTAIALVLCFRLQRKSVNPTTEDIVYSEIWSTQQGKAINPTVGDVVYSEVCSKEHGKEAKNTKNPPEDKDSSVIYSKVI</sequence>
<dbReference type="SMART" id="SM00408">
    <property type="entry name" value="IGc2"/>
    <property type="match status" value="4"/>
</dbReference>
<evidence type="ECO:0000256" key="10">
    <source>
        <dbReference type="ARBA" id="ARBA00023180"/>
    </source>
</evidence>
<dbReference type="Ensembl" id="ENSMODT00000014217.4">
    <property type="protein sequence ID" value="ENSMODP00000013962.4"/>
    <property type="gene ID" value="ENSMODG00000011151.4"/>
</dbReference>
<dbReference type="InParanoid" id="F7AN28"/>
<dbReference type="HOGENOM" id="CLU_023383_1_1_1"/>
<dbReference type="InterPro" id="IPR003599">
    <property type="entry name" value="Ig_sub"/>
</dbReference>
<evidence type="ECO:0000256" key="12">
    <source>
        <dbReference type="SAM" id="MobiDB-lite"/>
    </source>
</evidence>
<dbReference type="GO" id="GO:0006955">
    <property type="term" value="P:immune response"/>
    <property type="evidence" value="ECO:0000318"/>
    <property type="project" value="GO_Central"/>
</dbReference>
<evidence type="ECO:0000256" key="6">
    <source>
        <dbReference type="ARBA" id="ARBA00022989"/>
    </source>
</evidence>
<dbReference type="Bgee" id="ENSMODG00000011151">
    <property type="expression patterns" value="Expressed in blood and 3 other cell types or tissues"/>
</dbReference>
<organism evidence="15 16">
    <name type="scientific">Monodelphis domestica</name>
    <name type="common">Gray short-tailed opossum</name>
    <dbReference type="NCBI Taxonomy" id="13616"/>
    <lineage>
        <taxon>Eukaryota</taxon>
        <taxon>Metazoa</taxon>
        <taxon>Chordata</taxon>
        <taxon>Craniata</taxon>
        <taxon>Vertebrata</taxon>
        <taxon>Euteleostomi</taxon>
        <taxon>Mammalia</taxon>
        <taxon>Metatheria</taxon>
        <taxon>Didelphimorphia</taxon>
        <taxon>Didelphidae</taxon>
        <taxon>Monodelphis</taxon>
    </lineage>
</organism>
<keyword evidence="16" id="KW-1185">Reference proteome</keyword>
<protein>
    <recommendedName>
        <fullName evidence="14">Ig-like domain-containing protein</fullName>
    </recommendedName>
</protein>
<evidence type="ECO:0000256" key="3">
    <source>
        <dbReference type="ARBA" id="ARBA00022692"/>
    </source>
</evidence>
<keyword evidence="8" id="KW-1015">Disulfide bond</keyword>
<feature type="domain" description="Ig-like" evidence="14">
    <location>
        <begin position="360"/>
        <end position="447"/>
    </location>
</feature>
<keyword evidence="4" id="KW-0732">Signal</keyword>
<reference evidence="15" key="2">
    <citation type="submission" date="2025-08" db="UniProtKB">
        <authorList>
            <consortium name="Ensembl"/>
        </authorList>
    </citation>
    <scope>IDENTIFICATION</scope>
</reference>
<keyword evidence="11" id="KW-0393">Immunoglobulin domain</keyword>
<dbReference type="Gene3D" id="2.60.40.10">
    <property type="entry name" value="Immunoglobulins"/>
    <property type="match status" value="5"/>
</dbReference>
<evidence type="ECO:0000256" key="8">
    <source>
        <dbReference type="ARBA" id="ARBA00023157"/>
    </source>
</evidence>
<dbReference type="eggNOG" id="ENOG502S65W">
    <property type="taxonomic scope" value="Eukaryota"/>
</dbReference>
<evidence type="ECO:0000256" key="1">
    <source>
        <dbReference type="ARBA" id="ARBA00004251"/>
    </source>
</evidence>
<dbReference type="FunFam" id="2.60.40.10:FF:000357">
    <property type="entry name" value="Fc receptor like 1"/>
    <property type="match status" value="1"/>
</dbReference>
<accession>F7AN28</accession>
<dbReference type="InterPro" id="IPR013783">
    <property type="entry name" value="Ig-like_fold"/>
</dbReference>
<evidence type="ECO:0000256" key="7">
    <source>
        <dbReference type="ARBA" id="ARBA00023136"/>
    </source>
</evidence>
<keyword evidence="6 13" id="KW-1133">Transmembrane helix</keyword>
<dbReference type="FunFam" id="2.60.40.10:FF:001308">
    <property type="entry name" value="Fc receptor like 4"/>
    <property type="match status" value="1"/>
</dbReference>
<name>F7AN28_MONDO</name>
<evidence type="ECO:0000256" key="5">
    <source>
        <dbReference type="ARBA" id="ARBA00022737"/>
    </source>
</evidence>
<feature type="compositionally biased region" description="Basic and acidic residues" evidence="12">
    <location>
        <begin position="526"/>
        <end position="541"/>
    </location>
</feature>
<reference evidence="15" key="3">
    <citation type="submission" date="2025-09" db="UniProtKB">
        <authorList>
            <consortium name="Ensembl"/>
        </authorList>
    </citation>
    <scope>IDENTIFICATION</scope>
</reference>
<proteinExistence type="predicted"/>
<evidence type="ECO:0000256" key="9">
    <source>
        <dbReference type="ARBA" id="ARBA00023170"/>
    </source>
</evidence>
<dbReference type="PANTHER" id="PTHR11481">
    <property type="entry name" value="IMMUNOGLOBULIN FC RECEPTOR"/>
    <property type="match status" value="1"/>
</dbReference>
<evidence type="ECO:0000256" key="13">
    <source>
        <dbReference type="SAM" id="Phobius"/>
    </source>
</evidence>
<dbReference type="AlphaFoldDB" id="F7AN28"/>
<dbReference type="GeneTree" id="ENSGT01050000244808"/>
<keyword evidence="9" id="KW-0675">Receptor</keyword>
<feature type="domain" description="Ig-like" evidence="14">
    <location>
        <begin position="261"/>
        <end position="352"/>
    </location>
</feature>
<keyword evidence="10" id="KW-0325">Glycoprotein</keyword>
<feature type="transmembrane region" description="Helical" evidence="13">
    <location>
        <begin position="456"/>
        <end position="480"/>
    </location>
</feature>
<dbReference type="GO" id="GO:0009897">
    <property type="term" value="C:external side of plasma membrane"/>
    <property type="evidence" value="ECO:0000318"/>
    <property type="project" value="GO_Central"/>
</dbReference>
<dbReference type="Pfam" id="PF13927">
    <property type="entry name" value="Ig_3"/>
    <property type="match status" value="1"/>
</dbReference>
<dbReference type="PANTHER" id="PTHR11481:SF64">
    <property type="entry name" value="FC RECEPTOR-LIKE PROTEIN 4"/>
    <property type="match status" value="1"/>
</dbReference>
<reference evidence="15 16" key="1">
    <citation type="journal article" date="2007" name="Nature">
        <title>Genome of the marsupial Monodelphis domestica reveals innovation in non-coding sequences.</title>
        <authorList>
            <person name="Mikkelsen T.S."/>
            <person name="Wakefield M.J."/>
            <person name="Aken B."/>
            <person name="Amemiya C.T."/>
            <person name="Chang J.L."/>
            <person name="Duke S."/>
            <person name="Garber M."/>
            <person name="Gentles A.J."/>
            <person name="Goodstadt L."/>
            <person name="Heger A."/>
            <person name="Jurka J."/>
            <person name="Kamal M."/>
            <person name="Mauceli E."/>
            <person name="Searle S.M."/>
            <person name="Sharpe T."/>
            <person name="Baker M.L."/>
            <person name="Batzer M.A."/>
            <person name="Benos P.V."/>
            <person name="Belov K."/>
            <person name="Clamp M."/>
            <person name="Cook A."/>
            <person name="Cuff J."/>
            <person name="Das R."/>
            <person name="Davidow L."/>
            <person name="Deakin J.E."/>
            <person name="Fazzari M.J."/>
            <person name="Glass J.L."/>
            <person name="Grabherr M."/>
            <person name="Greally J.M."/>
            <person name="Gu W."/>
            <person name="Hore T.A."/>
            <person name="Huttley G.A."/>
            <person name="Kleber M."/>
            <person name="Jirtle R.L."/>
            <person name="Koina E."/>
            <person name="Lee J.T."/>
            <person name="Mahony S."/>
            <person name="Marra M.A."/>
            <person name="Miller R.D."/>
            <person name="Nicholls R.D."/>
            <person name="Oda M."/>
            <person name="Papenfuss A.T."/>
            <person name="Parra Z.E."/>
            <person name="Pollock D.D."/>
            <person name="Ray D.A."/>
            <person name="Schein J.E."/>
            <person name="Speed T.P."/>
            <person name="Thompson K."/>
            <person name="VandeBerg J.L."/>
            <person name="Wade C.M."/>
            <person name="Walker J.A."/>
            <person name="Waters P.D."/>
            <person name="Webber C."/>
            <person name="Weidman J.R."/>
            <person name="Xie X."/>
            <person name="Zody M.C."/>
            <person name="Baldwin J."/>
            <person name="Abdouelleil A."/>
            <person name="Abdulkadir J."/>
            <person name="Abebe A."/>
            <person name="Abera B."/>
            <person name="Abreu J."/>
            <person name="Acer S.C."/>
            <person name="Aftuck L."/>
            <person name="Alexander A."/>
            <person name="An P."/>
            <person name="Anderson E."/>
            <person name="Anderson S."/>
            <person name="Arachi H."/>
            <person name="Azer M."/>
            <person name="Bachantsang P."/>
            <person name="Barry A."/>
            <person name="Bayul T."/>
            <person name="Berlin A."/>
            <person name="Bessette D."/>
            <person name="Bloom T."/>
            <person name="Bloom T."/>
            <person name="Boguslavskiy L."/>
            <person name="Bonnet C."/>
            <person name="Boukhgalter B."/>
            <person name="Bourzgui I."/>
            <person name="Brown A."/>
            <person name="Cahill P."/>
            <person name="Channer S."/>
            <person name="Cheshatsang Y."/>
            <person name="Chuda L."/>
            <person name="Citroen M."/>
            <person name="Collymore A."/>
            <person name="Cooke P."/>
            <person name="Costello M."/>
            <person name="D'Aco K."/>
            <person name="Daza R."/>
            <person name="De Haan G."/>
            <person name="DeGray S."/>
            <person name="DeMaso C."/>
            <person name="Dhargay N."/>
            <person name="Dooley K."/>
            <person name="Dooley E."/>
            <person name="Doricent M."/>
            <person name="Dorje P."/>
            <person name="Dorjee K."/>
            <person name="Dupes A."/>
            <person name="Elong R."/>
            <person name="Falk J."/>
            <person name="Farina A."/>
            <person name="Faro S."/>
            <person name="Ferguson D."/>
            <person name="Fisher S."/>
            <person name="Foley C.D."/>
            <person name="Franke A."/>
            <person name="Friedrich D."/>
            <person name="Gadbois L."/>
            <person name="Gearin G."/>
            <person name="Gearin C.R."/>
            <person name="Giannoukos G."/>
            <person name="Goode T."/>
            <person name="Graham J."/>
            <person name="Grandbois E."/>
            <person name="Grewal S."/>
            <person name="Gyaltsen K."/>
            <person name="Hafez N."/>
            <person name="Hagos B."/>
            <person name="Hall J."/>
            <person name="Henson C."/>
            <person name="Hollinger A."/>
            <person name="Honan T."/>
            <person name="Huard M.D."/>
            <person name="Hughes L."/>
            <person name="Hurhula B."/>
            <person name="Husby M.E."/>
            <person name="Kamat A."/>
            <person name="Kanga B."/>
            <person name="Kashin S."/>
            <person name="Khazanovich D."/>
            <person name="Kisner P."/>
            <person name="Lance K."/>
            <person name="Lara M."/>
            <person name="Lee W."/>
            <person name="Lennon N."/>
            <person name="Letendre F."/>
            <person name="LeVine R."/>
            <person name="Lipovsky A."/>
            <person name="Liu X."/>
            <person name="Liu J."/>
            <person name="Liu S."/>
            <person name="Lokyitsang T."/>
            <person name="Lokyitsang Y."/>
            <person name="Lubonja R."/>
            <person name="Lui A."/>
            <person name="MacDonald P."/>
            <person name="Magnisalis V."/>
            <person name="Maru K."/>
            <person name="Matthews C."/>
            <person name="McCusker W."/>
            <person name="McDonough S."/>
            <person name="Mehta T."/>
            <person name="Meldrim J."/>
            <person name="Meneus L."/>
            <person name="Mihai O."/>
            <person name="Mihalev A."/>
            <person name="Mihova T."/>
            <person name="Mittelman R."/>
            <person name="Mlenga V."/>
            <person name="Montmayeur A."/>
            <person name="Mulrain L."/>
            <person name="Navidi A."/>
            <person name="Naylor J."/>
            <person name="Negash T."/>
            <person name="Nguyen T."/>
            <person name="Nguyen N."/>
            <person name="Nicol R."/>
            <person name="Norbu C."/>
            <person name="Norbu N."/>
            <person name="Novod N."/>
            <person name="O'Neill B."/>
            <person name="Osman S."/>
            <person name="Markiewicz E."/>
            <person name="Oyono O.L."/>
            <person name="Patti C."/>
            <person name="Phunkhang P."/>
            <person name="Pierre F."/>
            <person name="Priest M."/>
            <person name="Raghuraman S."/>
            <person name="Rege F."/>
            <person name="Reyes R."/>
            <person name="Rise C."/>
            <person name="Rogov P."/>
            <person name="Ross K."/>
            <person name="Ryan E."/>
            <person name="Settipalli S."/>
            <person name="Shea T."/>
            <person name="Sherpa N."/>
            <person name="Shi L."/>
            <person name="Shih D."/>
            <person name="Sparrow T."/>
            <person name="Spaulding J."/>
            <person name="Stalker J."/>
            <person name="Stange-Thomann N."/>
            <person name="Stavropoulos S."/>
            <person name="Stone C."/>
            <person name="Strader C."/>
            <person name="Tesfaye S."/>
            <person name="Thomson T."/>
            <person name="Thoulutsang Y."/>
            <person name="Thoulutsang D."/>
            <person name="Topham K."/>
            <person name="Topping I."/>
            <person name="Tsamla T."/>
            <person name="Vassiliev H."/>
            <person name="Vo A."/>
            <person name="Wangchuk T."/>
            <person name="Wangdi T."/>
            <person name="Weiand M."/>
            <person name="Wilkinson J."/>
            <person name="Wilson A."/>
            <person name="Yadav S."/>
            <person name="Young G."/>
            <person name="Yu Q."/>
            <person name="Zembek L."/>
            <person name="Zhong D."/>
            <person name="Zimmer A."/>
            <person name="Zwirko Z."/>
            <person name="Jaffe D.B."/>
            <person name="Alvarez P."/>
            <person name="Brockman W."/>
            <person name="Butler J."/>
            <person name="Chin C."/>
            <person name="Gnerre S."/>
            <person name="MacCallum I."/>
            <person name="Graves J.A."/>
            <person name="Ponting C.P."/>
            <person name="Breen M."/>
            <person name="Samollow P.B."/>
            <person name="Lander E.S."/>
            <person name="Lindblad-Toh K."/>
        </authorList>
    </citation>
    <scope>NUCLEOTIDE SEQUENCE [LARGE SCALE GENOMIC DNA]</scope>
</reference>
<dbReference type="OMA" id="HEKVYYK"/>